<accession>A0A5C5FXZ1</accession>
<name>A0A5C5FXZ1_9BASI</name>
<protein>
    <recommendedName>
        <fullName evidence="5">Secreted protein</fullName>
    </recommendedName>
</protein>
<proteinExistence type="predicted"/>
<organism evidence="3 4">
    <name type="scientific">Rhodotorula diobovata</name>
    <dbReference type="NCBI Taxonomy" id="5288"/>
    <lineage>
        <taxon>Eukaryota</taxon>
        <taxon>Fungi</taxon>
        <taxon>Dikarya</taxon>
        <taxon>Basidiomycota</taxon>
        <taxon>Pucciniomycotina</taxon>
        <taxon>Microbotryomycetes</taxon>
        <taxon>Sporidiobolales</taxon>
        <taxon>Sporidiobolaceae</taxon>
        <taxon>Rhodotorula</taxon>
    </lineage>
</organism>
<sequence length="186" mass="19935">MWSPRSTLPSLMGTILASFVLVPCSTSSPFVSRGPPSSAEPRDRGLHARPTAGSQLALQRPRPPSCALLPPLARPAETADVPSFETRARRGAPVVRLARFGPAATQALPLLSSTRLDALRLFVKSTDSRTDTAASLDQATSERVEQTKRVARRAPFSERKTSPSSWCSAQCPSASAQDSHQVPPHD</sequence>
<feature type="compositionally biased region" description="Polar residues" evidence="1">
    <location>
        <begin position="162"/>
        <end position="180"/>
    </location>
</feature>
<keyword evidence="4" id="KW-1185">Reference proteome</keyword>
<evidence type="ECO:0000256" key="2">
    <source>
        <dbReference type="SAM" id="SignalP"/>
    </source>
</evidence>
<feature type="chain" id="PRO_5022726511" description="Secreted protein" evidence="2">
    <location>
        <begin position="28"/>
        <end position="186"/>
    </location>
</feature>
<evidence type="ECO:0008006" key="5">
    <source>
        <dbReference type="Google" id="ProtNLM"/>
    </source>
</evidence>
<reference evidence="3 4" key="1">
    <citation type="submission" date="2019-03" db="EMBL/GenBank/DDBJ databases">
        <title>Rhodosporidium diobovatum UCD-FST 08-225 genome sequencing, assembly, and annotation.</title>
        <authorList>
            <person name="Fakankun I.U."/>
            <person name="Fristensky B."/>
            <person name="Levin D.B."/>
        </authorList>
    </citation>
    <scope>NUCLEOTIDE SEQUENCE [LARGE SCALE GENOMIC DNA]</scope>
    <source>
        <strain evidence="3 4">UCD-FST 08-225</strain>
    </source>
</reference>
<feature type="signal peptide" evidence="2">
    <location>
        <begin position="1"/>
        <end position="27"/>
    </location>
</feature>
<keyword evidence="2" id="KW-0732">Signal</keyword>
<evidence type="ECO:0000313" key="4">
    <source>
        <dbReference type="Proteomes" id="UP000311382"/>
    </source>
</evidence>
<feature type="region of interest" description="Disordered" evidence="1">
    <location>
        <begin position="127"/>
        <end position="186"/>
    </location>
</feature>
<feature type="region of interest" description="Disordered" evidence="1">
    <location>
        <begin position="27"/>
        <end position="65"/>
    </location>
</feature>
<dbReference type="Proteomes" id="UP000311382">
    <property type="component" value="Unassembled WGS sequence"/>
</dbReference>
<comment type="caution">
    <text evidence="3">The sequence shown here is derived from an EMBL/GenBank/DDBJ whole genome shotgun (WGS) entry which is preliminary data.</text>
</comment>
<gene>
    <name evidence="3" type="ORF">DMC30DRAFT_394267</name>
</gene>
<dbReference type="EMBL" id="SOZI01000038">
    <property type="protein sequence ID" value="TNY21720.1"/>
    <property type="molecule type" value="Genomic_DNA"/>
</dbReference>
<dbReference type="AlphaFoldDB" id="A0A5C5FXZ1"/>
<evidence type="ECO:0000313" key="3">
    <source>
        <dbReference type="EMBL" id="TNY21720.1"/>
    </source>
</evidence>
<evidence type="ECO:0000256" key="1">
    <source>
        <dbReference type="SAM" id="MobiDB-lite"/>
    </source>
</evidence>